<dbReference type="STRING" id="469383.Cwoe_2958"/>
<evidence type="ECO:0000256" key="4">
    <source>
        <dbReference type="ARBA" id="ARBA00022840"/>
    </source>
</evidence>
<dbReference type="AlphaFoldDB" id="D3FBW2"/>
<evidence type="ECO:0000256" key="2">
    <source>
        <dbReference type="ARBA" id="ARBA00022448"/>
    </source>
</evidence>
<dbReference type="GO" id="GO:0016887">
    <property type="term" value="F:ATP hydrolysis activity"/>
    <property type="evidence" value="ECO:0007669"/>
    <property type="project" value="InterPro"/>
</dbReference>
<dbReference type="OrthoDB" id="9805514at2"/>
<keyword evidence="4" id="KW-0067">ATP-binding</keyword>
<dbReference type="RefSeq" id="WP_012934428.1">
    <property type="nucleotide sequence ID" value="NC_013739.1"/>
</dbReference>
<evidence type="ECO:0000313" key="7">
    <source>
        <dbReference type="Proteomes" id="UP000008229"/>
    </source>
</evidence>
<dbReference type="GO" id="GO:0005524">
    <property type="term" value="F:ATP binding"/>
    <property type="evidence" value="ECO:0007669"/>
    <property type="project" value="UniProtKB-KW"/>
</dbReference>
<dbReference type="InterPro" id="IPR003593">
    <property type="entry name" value="AAA+_ATPase"/>
</dbReference>
<evidence type="ECO:0000313" key="6">
    <source>
        <dbReference type="EMBL" id="ADB51377.1"/>
    </source>
</evidence>
<dbReference type="InterPro" id="IPR003439">
    <property type="entry name" value="ABC_transporter-like_ATP-bd"/>
</dbReference>
<dbReference type="PANTHER" id="PTHR43335:SF4">
    <property type="entry name" value="ABC TRANSPORTER, ATP-BINDING PROTEIN"/>
    <property type="match status" value="1"/>
</dbReference>
<dbReference type="PROSITE" id="PS50893">
    <property type="entry name" value="ABC_TRANSPORTER_2"/>
    <property type="match status" value="1"/>
</dbReference>
<comment type="similarity">
    <text evidence="1">Belongs to the ABC transporter superfamily.</text>
</comment>
<dbReference type="PANTHER" id="PTHR43335">
    <property type="entry name" value="ABC TRANSPORTER, ATP-BINDING PROTEIN"/>
    <property type="match status" value="1"/>
</dbReference>
<evidence type="ECO:0000256" key="1">
    <source>
        <dbReference type="ARBA" id="ARBA00005417"/>
    </source>
</evidence>
<evidence type="ECO:0000259" key="5">
    <source>
        <dbReference type="PROSITE" id="PS50893"/>
    </source>
</evidence>
<dbReference type="SUPFAM" id="SSF52540">
    <property type="entry name" value="P-loop containing nucleoside triphosphate hydrolases"/>
    <property type="match status" value="1"/>
</dbReference>
<sequence>MLAVEGLTKRYKGETVVDGLSFTAERGRVTGFLGPNGAGKTQTIKMILGLVHPTGGRVLIDGREPHEHPRPGAVAAVLDGGAFHPGRRVRDELHLQAYAASTTTERADELLDRVGLTTAARKRIGTLSLGMRQRLALARALLADTPLLLADEPANGLDPAGIHWLRALLRELADEGKTILVSSHLLPEMERLADDVVVIAQGRLVTQGPLASLRSVRERRVRVQCGNPRVLGTRLRARGFVVTGDGLDGGTATTGAEPPPDAELIVGGTDARTVGEIAHAAQIPVHRLVEDEDGLEERYLALTSGLGLRT</sequence>
<feature type="domain" description="ABC transporter" evidence="5">
    <location>
        <begin position="2"/>
        <end position="226"/>
    </location>
</feature>
<protein>
    <submittedName>
        <fullName evidence="6">ABC transporter related protein</fullName>
    </submittedName>
</protein>
<evidence type="ECO:0000256" key="3">
    <source>
        <dbReference type="ARBA" id="ARBA00022741"/>
    </source>
</evidence>
<organism evidence="6 7">
    <name type="scientific">Conexibacter woesei (strain DSM 14684 / CCUG 47730 / CIP 108061 / JCM 11494 / NBRC 100937 / ID131577)</name>
    <dbReference type="NCBI Taxonomy" id="469383"/>
    <lineage>
        <taxon>Bacteria</taxon>
        <taxon>Bacillati</taxon>
        <taxon>Actinomycetota</taxon>
        <taxon>Thermoleophilia</taxon>
        <taxon>Solirubrobacterales</taxon>
        <taxon>Conexibacteraceae</taxon>
        <taxon>Conexibacter</taxon>
    </lineage>
</organism>
<dbReference type="HOGENOM" id="CLU_000604_1_2_11"/>
<keyword evidence="2" id="KW-0813">Transport</keyword>
<dbReference type="EMBL" id="CP001854">
    <property type="protein sequence ID" value="ADB51377.1"/>
    <property type="molecule type" value="Genomic_DNA"/>
</dbReference>
<reference evidence="7" key="2">
    <citation type="submission" date="2010-01" db="EMBL/GenBank/DDBJ databases">
        <title>The complete genome of Conexibacter woesei DSM 14684.</title>
        <authorList>
            <consortium name="US DOE Joint Genome Institute (JGI-PGF)"/>
            <person name="Lucas S."/>
            <person name="Copeland A."/>
            <person name="Lapidus A."/>
            <person name="Glavina del Rio T."/>
            <person name="Dalin E."/>
            <person name="Tice H."/>
            <person name="Bruce D."/>
            <person name="Goodwin L."/>
            <person name="Pitluck S."/>
            <person name="Kyrpides N."/>
            <person name="Mavromatis K."/>
            <person name="Ivanova N."/>
            <person name="Mikhailova N."/>
            <person name="Chertkov O."/>
            <person name="Brettin T."/>
            <person name="Detter J.C."/>
            <person name="Han C."/>
            <person name="Larimer F."/>
            <person name="Land M."/>
            <person name="Hauser L."/>
            <person name="Markowitz V."/>
            <person name="Cheng J.-F."/>
            <person name="Hugenholtz P."/>
            <person name="Woyke T."/>
            <person name="Wu D."/>
            <person name="Pukall R."/>
            <person name="Steenblock K."/>
            <person name="Schneider S."/>
            <person name="Klenk H.-P."/>
            <person name="Eisen J.A."/>
        </authorList>
    </citation>
    <scope>NUCLEOTIDE SEQUENCE [LARGE SCALE GENOMIC DNA]</scope>
    <source>
        <strain evidence="7">DSM 14684 / CIP 108061 / JCM 11494 / NBRC 100937 / ID131577</strain>
    </source>
</reference>
<dbReference type="InterPro" id="IPR017871">
    <property type="entry name" value="ABC_transporter-like_CS"/>
</dbReference>
<dbReference type="SMART" id="SM00382">
    <property type="entry name" value="AAA"/>
    <property type="match status" value="1"/>
</dbReference>
<keyword evidence="3" id="KW-0547">Nucleotide-binding</keyword>
<dbReference type="KEGG" id="cwo:Cwoe_2958"/>
<name>D3FBW2_CONWI</name>
<proteinExistence type="inferred from homology"/>
<reference evidence="6 7" key="1">
    <citation type="journal article" date="2010" name="Stand. Genomic Sci.">
        <title>Complete genome sequence of Conexibacter woesei type strain (ID131577).</title>
        <authorList>
            <person name="Pukall R."/>
            <person name="Lapidus A."/>
            <person name="Glavina Del Rio T."/>
            <person name="Copeland A."/>
            <person name="Tice H."/>
            <person name="Cheng J.-F."/>
            <person name="Lucas S."/>
            <person name="Chen F."/>
            <person name="Nolan M."/>
            <person name="Bruce D."/>
            <person name="Goodwin L."/>
            <person name="Pitluck S."/>
            <person name="Mavromatis K."/>
            <person name="Ivanova N."/>
            <person name="Ovchinnikova G."/>
            <person name="Pati A."/>
            <person name="Chen A."/>
            <person name="Palaniappan K."/>
            <person name="Land M."/>
            <person name="Hauser L."/>
            <person name="Chang Y.-J."/>
            <person name="Jeffries C.D."/>
            <person name="Chain P."/>
            <person name="Meincke L."/>
            <person name="Sims D."/>
            <person name="Brettin T."/>
            <person name="Detter J.C."/>
            <person name="Rohde M."/>
            <person name="Goeker M."/>
            <person name="Bristow J."/>
            <person name="Eisen J.A."/>
            <person name="Markowitz V."/>
            <person name="Kyrpides N.C."/>
            <person name="Klenk H.-P."/>
            <person name="Hugenholtz P."/>
        </authorList>
    </citation>
    <scope>NUCLEOTIDE SEQUENCE [LARGE SCALE GENOMIC DNA]</scope>
    <source>
        <strain evidence="7">DSM 14684 / CIP 108061 / JCM 11494 / NBRC 100937 / ID131577</strain>
    </source>
</reference>
<keyword evidence="7" id="KW-1185">Reference proteome</keyword>
<dbReference type="InterPro" id="IPR027417">
    <property type="entry name" value="P-loop_NTPase"/>
</dbReference>
<dbReference type="Gene3D" id="3.40.50.300">
    <property type="entry name" value="P-loop containing nucleotide triphosphate hydrolases"/>
    <property type="match status" value="1"/>
</dbReference>
<dbReference type="Pfam" id="PF00005">
    <property type="entry name" value="ABC_tran"/>
    <property type="match status" value="1"/>
</dbReference>
<gene>
    <name evidence="6" type="ordered locus">Cwoe_2958</name>
</gene>
<dbReference type="Proteomes" id="UP000008229">
    <property type="component" value="Chromosome"/>
</dbReference>
<dbReference type="eggNOG" id="COG1131">
    <property type="taxonomic scope" value="Bacteria"/>
</dbReference>
<dbReference type="PROSITE" id="PS00211">
    <property type="entry name" value="ABC_TRANSPORTER_1"/>
    <property type="match status" value="1"/>
</dbReference>
<accession>D3FBW2</accession>